<accession>A0A7G9SAL7</accession>
<evidence type="ECO:0000256" key="2">
    <source>
        <dbReference type="SAM" id="SignalP"/>
    </source>
</evidence>
<feature type="transmembrane region" description="Helical" evidence="1">
    <location>
        <begin position="24"/>
        <end position="44"/>
    </location>
</feature>
<evidence type="ECO:0000313" key="4">
    <source>
        <dbReference type="Proteomes" id="UP000515955"/>
    </source>
</evidence>
<organism evidence="3 4">
    <name type="scientific">Sphingomonas rhizophila</name>
    <dbReference type="NCBI Taxonomy" id="2071607"/>
    <lineage>
        <taxon>Bacteria</taxon>
        <taxon>Pseudomonadati</taxon>
        <taxon>Pseudomonadota</taxon>
        <taxon>Alphaproteobacteria</taxon>
        <taxon>Sphingomonadales</taxon>
        <taxon>Sphingomonadaceae</taxon>
        <taxon>Sphingomonas</taxon>
    </lineage>
</organism>
<gene>
    <name evidence="3" type="ORF">H9L12_11785</name>
</gene>
<dbReference type="EMBL" id="CP060717">
    <property type="protein sequence ID" value="QNN64892.1"/>
    <property type="molecule type" value="Genomic_DNA"/>
</dbReference>
<feature type="signal peptide" evidence="2">
    <location>
        <begin position="1"/>
        <end position="16"/>
    </location>
</feature>
<evidence type="ECO:0000313" key="3">
    <source>
        <dbReference type="EMBL" id="QNN64892.1"/>
    </source>
</evidence>
<dbReference type="RefSeq" id="WP_187541891.1">
    <property type="nucleotide sequence ID" value="NZ_CP060717.1"/>
</dbReference>
<protein>
    <submittedName>
        <fullName evidence="3">Uncharacterized protein</fullName>
    </submittedName>
</protein>
<keyword evidence="4" id="KW-1185">Reference proteome</keyword>
<feature type="chain" id="PRO_5028815687" evidence="2">
    <location>
        <begin position="17"/>
        <end position="74"/>
    </location>
</feature>
<dbReference type="AlphaFoldDB" id="A0A7G9SAL7"/>
<proteinExistence type="predicted"/>
<keyword evidence="2" id="KW-0732">Signal</keyword>
<evidence type="ECO:0000256" key="1">
    <source>
        <dbReference type="SAM" id="Phobius"/>
    </source>
</evidence>
<sequence length="74" mass="7237">MGALSLLLLSTAAATSAPSPRPAVTAHGTAAVTIVTPALIGAAYGPPAAMMTARDATVALPGGGSTVIRLYEFE</sequence>
<keyword evidence="1" id="KW-1133">Transmembrane helix</keyword>
<dbReference type="Proteomes" id="UP000515955">
    <property type="component" value="Chromosome"/>
</dbReference>
<dbReference type="KEGG" id="srhi:H9L12_11785"/>
<reference evidence="3 4" key="1">
    <citation type="submission" date="2020-08" db="EMBL/GenBank/DDBJ databases">
        <title>Genome sequence of Sphingomonas rhizophila KACC 19189T.</title>
        <authorList>
            <person name="Hyun D.-W."/>
            <person name="Bae J.-W."/>
        </authorList>
    </citation>
    <scope>NUCLEOTIDE SEQUENCE [LARGE SCALE GENOMIC DNA]</scope>
    <source>
        <strain evidence="3 4">KACC 19189</strain>
    </source>
</reference>
<name>A0A7G9SAL7_9SPHN</name>
<keyword evidence="1" id="KW-0472">Membrane</keyword>
<keyword evidence="1" id="KW-0812">Transmembrane</keyword>